<keyword evidence="2" id="KW-1185">Reference proteome</keyword>
<organism evidence="1 2">
    <name type="scientific">Armillaria tabescens</name>
    <name type="common">Ringless honey mushroom</name>
    <name type="synonym">Agaricus tabescens</name>
    <dbReference type="NCBI Taxonomy" id="1929756"/>
    <lineage>
        <taxon>Eukaryota</taxon>
        <taxon>Fungi</taxon>
        <taxon>Dikarya</taxon>
        <taxon>Basidiomycota</taxon>
        <taxon>Agaricomycotina</taxon>
        <taxon>Agaricomycetes</taxon>
        <taxon>Agaricomycetidae</taxon>
        <taxon>Agaricales</taxon>
        <taxon>Marasmiineae</taxon>
        <taxon>Physalacriaceae</taxon>
        <taxon>Desarmillaria</taxon>
    </lineage>
</organism>
<protein>
    <submittedName>
        <fullName evidence="1">Uncharacterized protein</fullName>
    </submittedName>
</protein>
<evidence type="ECO:0000313" key="1">
    <source>
        <dbReference type="EMBL" id="KAK0457356.1"/>
    </source>
</evidence>
<proteinExistence type="predicted"/>
<name>A0AA39KA21_ARMTA</name>
<dbReference type="Proteomes" id="UP001175211">
    <property type="component" value="Unassembled WGS sequence"/>
</dbReference>
<evidence type="ECO:0000313" key="2">
    <source>
        <dbReference type="Proteomes" id="UP001175211"/>
    </source>
</evidence>
<reference evidence="1" key="1">
    <citation type="submission" date="2023-06" db="EMBL/GenBank/DDBJ databases">
        <authorList>
            <consortium name="Lawrence Berkeley National Laboratory"/>
            <person name="Ahrendt S."/>
            <person name="Sahu N."/>
            <person name="Indic B."/>
            <person name="Wong-Bajracharya J."/>
            <person name="Merenyi Z."/>
            <person name="Ke H.-M."/>
            <person name="Monk M."/>
            <person name="Kocsube S."/>
            <person name="Drula E."/>
            <person name="Lipzen A."/>
            <person name="Balint B."/>
            <person name="Henrissat B."/>
            <person name="Andreopoulos B."/>
            <person name="Martin F.M."/>
            <person name="Harder C.B."/>
            <person name="Rigling D."/>
            <person name="Ford K.L."/>
            <person name="Foster G.D."/>
            <person name="Pangilinan J."/>
            <person name="Papanicolaou A."/>
            <person name="Barry K."/>
            <person name="LaButti K."/>
            <person name="Viragh M."/>
            <person name="Koriabine M."/>
            <person name="Yan M."/>
            <person name="Riley R."/>
            <person name="Champramary S."/>
            <person name="Plett K.L."/>
            <person name="Tsai I.J."/>
            <person name="Slot J."/>
            <person name="Sipos G."/>
            <person name="Plett J."/>
            <person name="Nagy L.G."/>
            <person name="Grigoriev I.V."/>
        </authorList>
    </citation>
    <scope>NUCLEOTIDE SEQUENCE</scope>
    <source>
        <strain evidence="1">CCBAS 213</strain>
    </source>
</reference>
<dbReference type="AlphaFoldDB" id="A0AA39KA21"/>
<comment type="caution">
    <text evidence="1">The sequence shown here is derived from an EMBL/GenBank/DDBJ whole genome shotgun (WGS) entry which is preliminary data.</text>
</comment>
<dbReference type="EMBL" id="JAUEPS010000022">
    <property type="protein sequence ID" value="KAK0457356.1"/>
    <property type="molecule type" value="Genomic_DNA"/>
</dbReference>
<dbReference type="GeneID" id="85356995"/>
<sequence length="109" mass="12664">MHVISPISHAWVSYEERMDFRMPKVSISADPQLIPKDTSPGLIRIEMLNLGAEYVWRDALYLKQSGGIREDLRIEEWKVVVPTTGSIYRRPSLSCLPSYERWEGAEEQR</sequence>
<dbReference type="RefSeq" id="XP_060329671.1">
    <property type="nucleotide sequence ID" value="XM_060473447.1"/>
</dbReference>
<gene>
    <name evidence="1" type="ORF">EV420DRAFT_1550432</name>
</gene>
<accession>A0AA39KA21</accession>